<keyword evidence="3" id="KW-1185">Reference proteome</keyword>
<dbReference type="EMBL" id="JANGCH010000003">
    <property type="protein sequence ID" value="MCQ5121215.1"/>
    <property type="molecule type" value="Genomic_DNA"/>
</dbReference>
<reference evidence="2 3" key="1">
    <citation type="submission" date="2022-06" db="EMBL/GenBank/DDBJ databases">
        <title>Isolation of gut microbiota from human fecal samples.</title>
        <authorList>
            <person name="Pamer E.G."/>
            <person name="Barat B."/>
            <person name="Waligurski E."/>
            <person name="Medina S."/>
            <person name="Paddock L."/>
            <person name="Mostad J."/>
        </authorList>
    </citation>
    <scope>NUCLEOTIDE SEQUENCE [LARGE SCALE GENOMIC DNA]</scope>
    <source>
        <strain evidence="2 3">DFI.6.1</strain>
    </source>
</reference>
<evidence type="ECO:0000256" key="1">
    <source>
        <dbReference type="SAM" id="Phobius"/>
    </source>
</evidence>
<sequence>MKNMKNYLIVIVGIALIVCGIFLIHTIENPNNLMISLPYVCIGVGCGIFGHGMGNVVEKKTFKNDPELKKQLEILRNDERNVIIANRAKAKGYDLMIFAFGVLLIVFALMKVDLVPLLILIFTYLFVQGYALYYRMKYDKEM</sequence>
<keyword evidence="1" id="KW-0812">Transmembrane</keyword>
<feature type="transmembrane region" description="Helical" evidence="1">
    <location>
        <begin position="116"/>
        <end position="134"/>
    </location>
</feature>
<name>A0ABT1SJE3_9FIRM</name>
<dbReference type="InterPro" id="IPR045620">
    <property type="entry name" value="DUF6442"/>
</dbReference>
<dbReference type="Proteomes" id="UP001524435">
    <property type="component" value="Unassembled WGS sequence"/>
</dbReference>
<protein>
    <recommendedName>
        <fullName evidence="4">DUF2178 domain-containing protein</fullName>
    </recommendedName>
</protein>
<dbReference type="RefSeq" id="WP_256197437.1">
    <property type="nucleotide sequence ID" value="NZ_JANGCH010000003.1"/>
</dbReference>
<proteinExistence type="predicted"/>
<evidence type="ECO:0000313" key="2">
    <source>
        <dbReference type="EMBL" id="MCQ5121215.1"/>
    </source>
</evidence>
<evidence type="ECO:0000313" key="3">
    <source>
        <dbReference type="Proteomes" id="UP001524435"/>
    </source>
</evidence>
<comment type="caution">
    <text evidence="2">The sequence shown here is derived from an EMBL/GenBank/DDBJ whole genome shotgun (WGS) entry which is preliminary data.</text>
</comment>
<feature type="transmembrane region" description="Helical" evidence="1">
    <location>
        <begin position="7"/>
        <end position="27"/>
    </location>
</feature>
<keyword evidence="1" id="KW-0472">Membrane</keyword>
<organism evidence="2 3">
    <name type="scientific">Massilicoli timonensis</name>
    <dbReference type="NCBI Taxonomy" id="2015901"/>
    <lineage>
        <taxon>Bacteria</taxon>
        <taxon>Bacillati</taxon>
        <taxon>Bacillota</taxon>
        <taxon>Erysipelotrichia</taxon>
        <taxon>Erysipelotrichales</taxon>
        <taxon>Erysipelotrichaceae</taxon>
        <taxon>Massilicoli</taxon>
    </lineage>
</organism>
<accession>A0ABT1SJE3</accession>
<feature type="transmembrane region" description="Helical" evidence="1">
    <location>
        <begin position="93"/>
        <end position="110"/>
    </location>
</feature>
<dbReference type="Pfam" id="PF20040">
    <property type="entry name" value="DUF6442"/>
    <property type="match status" value="1"/>
</dbReference>
<gene>
    <name evidence="2" type="ORF">NE663_02915</name>
</gene>
<keyword evidence="1" id="KW-1133">Transmembrane helix</keyword>
<evidence type="ECO:0008006" key="4">
    <source>
        <dbReference type="Google" id="ProtNLM"/>
    </source>
</evidence>
<feature type="transmembrane region" description="Helical" evidence="1">
    <location>
        <begin position="33"/>
        <end position="53"/>
    </location>
</feature>